<evidence type="ECO:0000256" key="2">
    <source>
        <dbReference type="SAM" id="Phobius"/>
    </source>
</evidence>
<dbReference type="STRING" id="1272.GCA_900014985_02277"/>
<protein>
    <recommendedName>
        <fullName evidence="5">DUF3311 domain-containing protein</fullName>
    </recommendedName>
</protein>
<keyword evidence="2" id="KW-0812">Transmembrane</keyword>
<evidence type="ECO:0000313" key="4">
    <source>
        <dbReference type="Proteomes" id="UP000315730"/>
    </source>
</evidence>
<evidence type="ECO:0000256" key="1">
    <source>
        <dbReference type="SAM" id="MobiDB-lite"/>
    </source>
</evidence>
<feature type="region of interest" description="Disordered" evidence="1">
    <location>
        <begin position="116"/>
        <end position="145"/>
    </location>
</feature>
<dbReference type="OrthoDB" id="4314184at2"/>
<name>A0A4Y4DAF6_KOCVA</name>
<proteinExistence type="predicted"/>
<dbReference type="AlphaFoldDB" id="A0A4Y4DAF6"/>
<dbReference type="EMBL" id="BJNW01000016">
    <property type="protein sequence ID" value="GEC99730.1"/>
    <property type="molecule type" value="Genomic_DNA"/>
</dbReference>
<feature type="region of interest" description="Disordered" evidence="1">
    <location>
        <begin position="1"/>
        <end position="23"/>
    </location>
</feature>
<keyword evidence="2" id="KW-1133">Transmembrane helix</keyword>
<evidence type="ECO:0000313" key="3">
    <source>
        <dbReference type="EMBL" id="GEC99730.1"/>
    </source>
</evidence>
<feature type="transmembrane region" description="Helical" evidence="2">
    <location>
        <begin position="70"/>
        <end position="92"/>
    </location>
</feature>
<dbReference type="RefSeq" id="WP_141269945.1">
    <property type="nucleotide sequence ID" value="NZ_BJNW01000016.1"/>
</dbReference>
<dbReference type="Proteomes" id="UP000315730">
    <property type="component" value="Unassembled WGS sequence"/>
</dbReference>
<feature type="transmembrane region" description="Helical" evidence="2">
    <location>
        <begin position="39"/>
        <end position="58"/>
    </location>
</feature>
<reference evidence="3 4" key="1">
    <citation type="submission" date="2019-06" db="EMBL/GenBank/DDBJ databases">
        <title>Whole genome shotgun sequence of Kocuria varians NBRC 15358.</title>
        <authorList>
            <person name="Hosoyama A."/>
            <person name="Uohara A."/>
            <person name="Ohji S."/>
            <person name="Ichikawa N."/>
        </authorList>
    </citation>
    <scope>NUCLEOTIDE SEQUENCE [LARGE SCALE GENOMIC DNA]</scope>
    <source>
        <strain evidence="3 4">NBRC 15358</strain>
    </source>
</reference>
<organism evidence="3 4">
    <name type="scientific">Kocuria varians</name>
    <name type="common">Micrococcus varians</name>
    <dbReference type="NCBI Taxonomy" id="1272"/>
    <lineage>
        <taxon>Bacteria</taxon>
        <taxon>Bacillati</taxon>
        <taxon>Actinomycetota</taxon>
        <taxon>Actinomycetes</taxon>
        <taxon>Micrococcales</taxon>
        <taxon>Micrococcaceae</taxon>
        <taxon>Kocuria</taxon>
    </lineage>
</organism>
<gene>
    <name evidence="3" type="ORF">KVA01_18850</name>
</gene>
<keyword evidence="4" id="KW-1185">Reference proteome</keyword>
<evidence type="ECO:0008006" key="5">
    <source>
        <dbReference type="Google" id="ProtNLM"/>
    </source>
</evidence>
<comment type="caution">
    <text evidence="3">The sequence shown here is derived from an EMBL/GenBank/DDBJ whole genome shotgun (WGS) entry which is preliminary data.</text>
</comment>
<sequence length="145" mass="15971">MTDSPESNQSLADRSRESTPTAAQTIVPRRRRIPAGRKALWWAVCLFPFLAAFVLQWLPALNGPHLVLGIPVIMWWTCIPCSLLICGFLCIVEFTRTDQDREEVLDLLASRVGDERPAAARAASRGVGPAVAGHETSTHNPQEAR</sequence>
<keyword evidence="2" id="KW-0472">Membrane</keyword>
<accession>A0A4Y4DAF6</accession>